<dbReference type="FunFam" id="3.30.70.1660:FF:000004">
    <property type="entry name" value="Peptide chain release factor 1"/>
    <property type="match status" value="1"/>
</dbReference>
<dbReference type="Gene3D" id="3.30.70.1660">
    <property type="match status" value="1"/>
</dbReference>
<feature type="coiled-coil region" evidence="9">
    <location>
        <begin position="4"/>
        <end position="74"/>
    </location>
</feature>
<dbReference type="FunFam" id="3.30.160.20:FF:000004">
    <property type="entry name" value="Peptide chain release factor 1"/>
    <property type="match status" value="1"/>
</dbReference>
<comment type="function">
    <text evidence="1 8">Peptide chain release factor 1 directs the termination of translation in response to the peptide chain termination codons UAG and UAA.</text>
</comment>
<evidence type="ECO:0000256" key="8">
    <source>
        <dbReference type="HAMAP-Rule" id="MF_00093"/>
    </source>
</evidence>
<feature type="modified residue" description="N5-methylglutamine" evidence="8">
    <location>
        <position position="239"/>
    </location>
</feature>
<gene>
    <name evidence="8" type="primary">prfA</name>
    <name evidence="12" type="ORF">SAMN05421834_104159</name>
</gene>
<comment type="subcellular location">
    <subcellularLocation>
        <location evidence="2 8">Cytoplasm</location>
    </subcellularLocation>
</comment>
<sequence length="360" mass="41026">MFDINDLEEKLDKLVANYKKLNSKLSDPEVINDSDKYQKLLKKHAKLKKIVDKYKEYKEAKEGIEEAEEMMELDDDPEMQALFEEEIAELKPKKEKLEERLPIMLLPDDPNDEKNVIVEIRAGAGGDEAALFAADLYRMYTRYAEGRGWKVEVMSANESGTGGFKEIIFTIEGTDIFKYLKYESGVHRVQRVPSTESSGRIHTSTATVAVLPEAEEVDVEINTNDLTIDTFRSSGPGGQSVNTTDSAIRITHEPTGLTVSCQDEKSQHKNKAKAMRILRARLQEKKEQEKQQERAEARKSQVGTGDRSEKIRTYNFPQGRVSDHRINLTVHQLDKILDGDLDQVIEPLIEEDNIKRLEKI</sequence>
<protein>
    <recommendedName>
        <fullName evidence="7 8">Peptide chain release factor 1</fullName>
        <shortName evidence="8">RF-1</shortName>
    </recommendedName>
</protein>
<comment type="PTM">
    <text evidence="8">Methylated by PrmC. Methylation increases the termination efficiency of RF1.</text>
</comment>
<dbReference type="InterPro" id="IPR050057">
    <property type="entry name" value="Prokaryotic/Mito_RF"/>
</dbReference>
<evidence type="ECO:0000313" key="13">
    <source>
        <dbReference type="Proteomes" id="UP000185669"/>
    </source>
</evidence>
<dbReference type="PANTHER" id="PTHR43804">
    <property type="entry name" value="LD18447P"/>
    <property type="match status" value="1"/>
</dbReference>
<dbReference type="Proteomes" id="UP000185669">
    <property type="component" value="Unassembled WGS sequence"/>
</dbReference>
<dbReference type="AlphaFoldDB" id="A0A1N6SVS6"/>
<dbReference type="SMART" id="SM00937">
    <property type="entry name" value="PCRF"/>
    <property type="match status" value="1"/>
</dbReference>
<dbReference type="EMBL" id="FTNC01000004">
    <property type="protein sequence ID" value="SIQ45223.1"/>
    <property type="molecule type" value="Genomic_DNA"/>
</dbReference>
<dbReference type="HAMAP" id="MF_00093">
    <property type="entry name" value="Rel_fac_1"/>
    <property type="match status" value="1"/>
</dbReference>
<dbReference type="GO" id="GO:0005829">
    <property type="term" value="C:cytosol"/>
    <property type="evidence" value="ECO:0007669"/>
    <property type="project" value="UniProtKB-ARBA"/>
</dbReference>
<evidence type="ECO:0000256" key="1">
    <source>
        <dbReference type="ARBA" id="ARBA00002986"/>
    </source>
</evidence>
<evidence type="ECO:0000256" key="6">
    <source>
        <dbReference type="ARBA" id="ARBA00022917"/>
    </source>
</evidence>
<dbReference type="RefSeq" id="WP_076544175.1">
    <property type="nucleotide sequence ID" value="NZ_FTNC01000004.1"/>
</dbReference>
<dbReference type="STRING" id="56779.SAMN05421834_104159"/>
<dbReference type="Pfam" id="PF00472">
    <property type="entry name" value="RF-1"/>
    <property type="match status" value="1"/>
</dbReference>
<evidence type="ECO:0000259" key="11">
    <source>
        <dbReference type="PROSITE" id="PS00745"/>
    </source>
</evidence>
<dbReference type="GO" id="GO:0016149">
    <property type="term" value="F:translation release factor activity, codon specific"/>
    <property type="evidence" value="ECO:0007669"/>
    <property type="project" value="UniProtKB-UniRule"/>
</dbReference>
<dbReference type="InterPro" id="IPR004373">
    <property type="entry name" value="RF-1"/>
</dbReference>
<dbReference type="InterPro" id="IPR000352">
    <property type="entry name" value="Pep_chain_release_fac_I"/>
</dbReference>
<dbReference type="PROSITE" id="PS00745">
    <property type="entry name" value="RF_PROK_I"/>
    <property type="match status" value="1"/>
</dbReference>
<dbReference type="PANTHER" id="PTHR43804:SF7">
    <property type="entry name" value="LD18447P"/>
    <property type="match status" value="1"/>
</dbReference>
<dbReference type="SUPFAM" id="SSF75620">
    <property type="entry name" value="Release factor"/>
    <property type="match status" value="1"/>
</dbReference>
<keyword evidence="13" id="KW-1185">Reference proteome</keyword>
<evidence type="ECO:0000256" key="2">
    <source>
        <dbReference type="ARBA" id="ARBA00004496"/>
    </source>
</evidence>
<dbReference type="NCBIfam" id="NF001859">
    <property type="entry name" value="PRK00591.1"/>
    <property type="match status" value="1"/>
</dbReference>
<keyword evidence="6 8" id="KW-0648">Protein biosynthesis</keyword>
<evidence type="ECO:0000256" key="10">
    <source>
        <dbReference type="SAM" id="MobiDB-lite"/>
    </source>
</evidence>
<evidence type="ECO:0000256" key="4">
    <source>
        <dbReference type="ARBA" id="ARBA00022481"/>
    </source>
</evidence>
<dbReference type="InterPro" id="IPR005139">
    <property type="entry name" value="PCRF"/>
</dbReference>
<feature type="region of interest" description="Disordered" evidence="10">
    <location>
        <begin position="284"/>
        <end position="313"/>
    </location>
</feature>
<evidence type="ECO:0000313" key="12">
    <source>
        <dbReference type="EMBL" id="SIQ45223.1"/>
    </source>
</evidence>
<dbReference type="NCBIfam" id="TIGR00019">
    <property type="entry name" value="prfA"/>
    <property type="match status" value="1"/>
</dbReference>
<keyword evidence="5 8" id="KW-0963">Cytoplasm</keyword>
<keyword evidence="4 8" id="KW-0488">Methylation</keyword>
<keyword evidence="9" id="KW-0175">Coiled coil</keyword>
<dbReference type="InterPro" id="IPR045853">
    <property type="entry name" value="Pep_chain_release_fac_I_sf"/>
</dbReference>
<evidence type="ECO:0000256" key="7">
    <source>
        <dbReference type="ARBA" id="ARBA00050039"/>
    </source>
</evidence>
<comment type="similarity">
    <text evidence="3 8">Belongs to the prokaryotic/mitochondrial release factor family.</text>
</comment>
<evidence type="ECO:0000256" key="3">
    <source>
        <dbReference type="ARBA" id="ARBA00010835"/>
    </source>
</evidence>
<evidence type="ECO:0000256" key="9">
    <source>
        <dbReference type="SAM" id="Coils"/>
    </source>
</evidence>
<dbReference type="Gene3D" id="3.30.160.20">
    <property type="match status" value="1"/>
</dbReference>
<dbReference type="Gene3D" id="6.10.140.1950">
    <property type="match status" value="1"/>
</dbReference>
<organism evidence="12 13">
    <name type="scientific">Halanaerobium kushneri</name>
    <dbReference type="NCBI Taxonomy" id="56779"/>
    <lineage>
        <taxon>Bacteria</taxon>
        <taxon>Bacillati</taxon>
        <taxon>Bacillota</taxon>
        <taxon>Clostridia</taxon>
        <taxon>Halanaerobiales</taxon>
        <taxon>Halanaerobiaceae</taxon>
        <taxon>Halanaerobium</taxon>
    </lineage>
</organism>
<dbReference type="OrthoDB" id="9806673at2"/>
<dbReference type="FunFam" id="3.30.70.1660:FF:000002">
    <property type="entry name" value="Peptide chain release factor 1"/>
    <property type="match status" value="1"/>
</dbReference>
<name>A0A1N6SVS6_9FIRM</name>
<dbReference type="Pfam" id="PF03462">
    <property type="entry name" value="PCRF"/>
    <property type="match status" value="1"/>
</dbReference>
<feature type="domain" description="Prokaryotic-type class I peptide chain release factors" evidence="11">
    <location>
        <begin position="232"/>
        <end position="248"/>
    </location>
</feature>
<accession>A0A1N6SVS6</accession>
<evidence type="ECO:0000256" key="5">
    <source>
        <dbReference type="ARBA" id="ARBA00022490"/>
    </source>
</evidence>
<feature type="compositionally biased region" description="Basic and acidic residues" evidence="10">
    <location>
        <begin position="284"/>
        <end position="299"/>
    </location>
</feature>
<proteinExistence type="inferred from homology"/>
<reference evidence="13" key="1">
    <citation type="submission" date="2017-01" db="EMBL/GenBank/DDBJ databases">
        <authorList>
            <person name="Varghese N."/>
            <person name="Submissions S."/>
        </authorList>
    </citation>
    <scope>NUCLEOTIDE SEQUENCE [LARGE SCALE GENOMIC DNA]</scope>
    <source>
        <strain evidence="13">ATCC 700103</strain>
    </source>
</reference>